<organism evidence="1 2">
    <name type="scientific">Xylaria curta</name>
    <dbReference type="NCBI Taxonomy" id="42375"/>
    <lineage>
        <taxon>Eukaryota</taxon>
        <taxon>Fungi</taxon>
        <taxon>Dikarya</taxon>
        <taxon>Ascomycota</taxon>
        <taxon>Pezizomycotina</taxon>
        <taxon>Sordariomycetes</taxon>
        <taxon>Xylariomycetidae</taxon>
        <taxon>Xylariales</taxon>
        <taxon>Xylariaceae</taxon>
        <taxon>Xylaria</taxon>
    </lineage>
</organism>
<evidence type="ECO:0000313" key="2">
    <source>
        <dbReference type="Proteomes" id="UP001143856"/>
    </source>
</evidence>
<dbReference type="EMBL" id="JAPDGR010000564">
    <property type="protein sequence ID" value="KAJ2989126.1"/>
    <property type="molecule type" value="Genomic_DNA"/>
</dbReference>
<proteinExistence type="predicted"/>
<dbReference type="Proteomes" id="UP001143856">
    <property type="component" value="Unassembled WGS sequence"/>
</dbReference>
<evidence type="ECO:0000313" key="1">
    <source>
        <dbReference type="EMBL" id="KAJ2989126.1"/>
    </source>
</evidence>
<comment type="caution">
    <text evidence="1">The sequence shown here is derived from an EMBL/GenBank/DDBJ whole genome shotgun (WGS) entry which is preliminary data.</text>
</comment>
<gene>
    <name evidence="1" type="ORF">NUW58_g3628</name>
</gene>
<accession>A0ACC1PBS4</accession>
<name>A0ACC1PBS4_9PEZI</name>
<protein>
    <submittedName>
        <fullName evidence="1">Uncharacterized protein</fullName>
    </submittedName>
</protein>
<sequence length="500" mass="57016">MANHQITVEQIAKAVRAFYDRRESYRIFHGSTNSTQPQHQEKSIDISALSNILEVNRDSRSVLVEPNVPMDTLVAATLRHGLIPPVVMEFPGITVGGGYNGSAGESSSFKHGYFSETVRSVEMVLCNGDIITASRDENPVLFRGAAGALGTLGITTLLELRLIPAKRFVHTSYQRTASIEETIDMVKAGTGNANNDYVDAIMFSDTFGVVITGRQTDDLPDGARPQTFSGAWDPWFYLHVKNKARSAEKPQLASDYIPLPEYLFRWDRGGFWVGRDAFDYFGLIPFNSLSRWLLDDFMYTRMLYRALHSSNQSFGFMIQDLSLPYSTAESFIRYTSTELNIWPLWLCPLREVSEPTFHPSTTLPGPEDSPKPMLNIGLWGPASRDLSFFVRQNRDLERILQELGGRKVLYAHTYYTEDEFWKLYDKKWYDDLRNRYWAGSLPTIYDKINVDYKKHGQASTWSSWLKAWWPIPGVLGVIAAIRSKDYLLHRNAPWREAQIV</sequence>
<keyword evidence="2" id="KW-1185">Reference proteome</keyword>
<reference evidence="1" key="1">
    <citation type="submission" date="2022-10" db="EMBL/GenBank/DDBJ databases">
        <title>Genome Sequence of Xylaria curta.</title>
        <authorList>
            <person name="Buettner E."/>
        </authorList>
    </citation>
    <scope>NUCLEOTIDE SEQUENCE</scope>
    <source>
        <strain evidence="1">Babe10</strain>
    </source>
</reference>